<evidence type="ECO:0000259" key="2">
    <source>
        <dbReference type="Pfam" id="PF07885"/>
    </source>
</evidence>
<feature type="transmembrane region" description="Helical" evidence="1">
    <location>
        <begin position="6"/>
        <end position="27"/>
    </location>
</feature>
<keyword evidence="3" id="KW-0813">Transport</keyword>
<accession>A0ABS4B232</accession>
<organism evidence="3 4">
    <name type="scientific">Aeromonas sanarellii</name>
    <dbReference type="NCBI Taxonomy" id="633415"/>
    <lineage>
        <taxon>Bacteria</taxon>
        <taxon>Pseudomonadati</taxon>
        <taxon>Pseudomonadota</taxon>
        <taxon>Gammaproteobacteria</taxon>
        <taxon>Aeromonadales</taxon>
        <taxon>Aeromonadaceae</taxon>
        <taxon>Aeromonas</taxon>
    </lineage>
</organism>
<dbReference type="SUPFAM" id="SSF81324">
    <property type="entry name" value="Voltage-gated potassium channels"/>
    <property type="match status" value="1"/>
</dbReference>
<sequence>MFTIFLVGIPVILVNMLLQSLVSVWCIRFYVKRFHRREGALAGMLALFGIITLVMLGNLAQIGVWGALFLWLGEFDTLQEAVYHSGVNFATLGYGDIVMSAQWKLLGPLEAVNGALMIGLSGACMLAVLQHHIRKQLDDAPSPR</sequence>
<feature type="transmembrane region" description="Helical" evidence="1">
    <location>
        <begin position="39"/>
        <end position="72"/>
    </location>
</feature>
<keyword evidence="3" id="KW-0407">Ion channel</keyword>
<comment type="caution">
    <text evidence="3">The sequence shown here is derived from an EMBL/GenBank/DDBJ whole genome shotgun (WGS) entry which is preliminary data.</text>
</comment>
<dbReference type="Pfam" id="PF07885">
    <property type="entry name" value="Ion_trans_2"/>
    <property type="match status" value="1"/>
</dbReference>
<keyword evidence="1" id="KW-0472">Membrane</keyword>
<evidence type="ECO:0000313" key="3">
    <source>
        <dbReference type="EMBL" id="MBP0600982.1"/>
    </source>
</evidence>
<keyword evidence="1" id="KW-1133">Transmembrane helix</keyword>
<dbReference type="Gene3D" id="1.10.287.70">
    <property type="match status" value="1"/>
</dbReference>
<reference evidence="3 4" key="1">
    <citation type="submission" date="2021-03" db="EMBL/GenBank/DDBJ databases">
        <title>Plant growth promoting bacteria isolated from wild legumes nodules and trapping Phaseolus vulgaris L. nodules in the center and southern Mexico.</title>
        <authorList>
            <person name="Estrada P."/>
        </authorList>
    </citation>
    <scope>NUCLEOTIDE SEQUENCE [LARGE SCALE GENOMIC DNA]</scope>
    <source>
        <strain evidence="3 4">MaGu-431</strain>
    </source>
</reference>
<proteinExistence type="predicted"/>
<keyword evidence="3" id="KW-0406">Ion transport</keyword>
<gene>
    <name evidence="3" type="ORF">J8I01_00385</name>
</gene>
<dbReference type="RefSeq" id="WP_209791613.1">
    <property type="nucleotide sequence ID" value="NZ_JAGIQF010000001.1"/>
</dbReference>
<dbReference type="InterPro" id="IPR013099">
    <property type="entry name" value="K_chnl_dom"/>
</dbReference>
<evidence type="ECO:0000313" key="4">
    <source>
        <dbReference type="Proteomes" id="UP000666661"/>
    </source>
</evidence>
<feature type="transmembrane region" description="Helical" evidence="1">
    <location>
        <begin position="111"/>
        <end position="129"/>
    </location>
</feature>
<keyword evidence="1" id="KW-0812">Transmembrane</keyword>
<protein>
    <submittedName>
        <fullName evidence="3">Two pore domain potassium channel family protein</fullName>
    </submittedName>
</protein>
<feature type="domain" description="Potassium channel" evidence="2">
    <location>
        <begin position="63"/>
        <end position="129"/>
    </location>
</feature>
<keyword evidence="4" id="KW-1185">Reference proteome</keyword>
<evidence type="ECO:0000256" key="1">
    <source>
        <dbReference type="SAM" id="Phobius"/>
    </source>
</evidence>
<dbReference type="Proteomes" id="UP000666661">
    <property type="component" value="Unassembled WGS sequence"/>
</dbReference>
<dbReference type="EMBL" id="JAGIQF010000001">
    <property type="protein sequence ID" value="MBP0600982.1"/>
    <property type="molecule type" value="Genomic_DNA"/>
</dbReference>
<dbReference type="GO" id="GO:0034220">
    <property type="term" value="P:monoatomic ion transmembrane transport"/>
    <property type="evidence" value="ECO:0007669"/>
    <property type="project" value="UniProtKB-KW"/>
</dbReference>
<name>A0ABS4B232_9GAMM</name>